<keyword evidence="6" id="KW-1003">Cell membrane</keyword>
<feature type="transmembrane region" description="Helical" evidence="6">
    <location>
        <begin position="107"/>
        <end position="125"/>
    </location>
</feature>
<dbReference type="InterPro" id="IPR051598">
    <property type="entry name" value="TSUP/Inactive_protease-like"/>
</dbReference>
<keyword evidence="5 6" id="KW-0472">Membrane</keyword>
<feature type="transmembrane region" description="Helical" evidence="6">
    <location>
        <begin position="251"/>
        <end position="269"/>
    </location>
</feature>
<organism evidence="7 8">
    <name type="scientific">Brevibacillus ruminantium</name>
    <dbReference type="NCBI Taxonomy" id="2950604"/>
    <lineage>
        <taxon>Bacteria</taxon>
        <taxon>Bacillati</taxon>
        <taxon>Bacillota</taxon>
        <taxon>Bacilli</taxon>
        <taxon>Bacillales</taxon>
        <taxon>Paenibacillaceae</taxon>
        <taxon>Brevibacillus</taxon>
    </lineage>
</organism>
<name>A0ABY4WIS3_9BACL</name>
<dbReference type="Pfam" id="PF01925">
    <property type="entry name" value="TauE"/>
    <property type="match status" value="1"/>
</dbReference>
<feature type="transmembrane region" description="Helical" evidence="6">
    <location>
        <begin position="79"/>
        <end position="100"/>
    </location>
</feature>
<gene>
    <name evidence="7" type="ORF">NDK47_05605</name>
</gene>
<accession>A0ABY4WIS3</accession>
<evidence type="ECO:0000256" key="2">
    <source>
        <dbReference type="ARBA" id="ARBA00009142"/>
    </source>
</evidence>
<evidence type="ECO:0000256" key="5">
    <source>
        <dbReference type="ARBA" id="ARBA00023136"/>
    </source>
</evidence>
<dbReference type="PANTHER" id="PTHR43701">
    <property type="entry name" value="MEMBRANE TRANSPORTER PROTEIN MJ0441-RELATED"/>
    <property type="match status" value="1"/>
</dbReference>
<keyword evidence="3 6" id="KW-0812">Transmembrane</keyword>
<feature type="transmembrane region" description="Helical" evidence="6">
    <location>
        <begin position="6"/>
        <end position="39"/>
    </location>
</feature>
<sequence>MVYALAGMFVIIGMFAGVVGSIAGLGGGMFFVPALLYLGNVYAPGSVSPQIAAGTSLIVIGVTALSSSISYLKQKRVDIQSALLFFLGSAPGAILGVYLNTLLPIKAFTLLFGLFQLCMFILMMVKDKIKPRSINWDVRRQFVDAEGTTFEYGYNRGVAIAIAFLVGITSSLFGVGGGILMVPMMMILFRFPPHIAAATSMLVIFFSAMVGSVTNIWHDHVNWFYAAMLAPGAWLGGKWGAVIASRMKGQTVVLILRVLILGMAIQMIGESVVK</sequence>
<dbReference type="EMBL" id="CP098755">
    <property type="protein sequence ID" value="USG66774.1"/>
    <property type="molecule type" value="Genomic_DNA"/>
</dbReference>
<reference evidence="7" key="1">
    <citation type="submission" date="2022-06" db="EMBL/GenBank/DDBJ databases">
        <title>Genome sequencing of Brevibacillus sp. BB3-R1.</title>
        <authorList>
            <person name="Heo J."/>
            <person name="Lee D."/>
            <person name="Won M."/>
            <person name="Han B.-H."/>
            <person name="Hong S.-B."/>
            <person name="Kwon S.-W."/>
        </authorList>
    </citation>
    <scope>NUCLEOTIDE SEQUENCE</scope>
    <source>
        <strain evidence="7">BB3-R1</strain>
    </source>
</reference>
<comment type="subcellular location">
    <subcellularLocation>
        <location evidence="6">Cell membrane</location>
        <topology evidence="6">Multi-pass membrane protein</topology>
    </subcellularLocation>
    <subcellularLocation>
        <location evidence="1">Membrane</location>
        <topology evidence="1">Multi-pass membrane protein</topology>
    </subcellularLocation>
</comment>
<keyword evidence="8" id="KW-1185">Reference proteome</keyword>
<dbReference type="RefSeq" id="WP_251873879.1">
    <property type="nucleotide sequence ID" value="NZ_CP098755.1"/>
</dbReference>
<evidence type="ECO:0000256" key="1">
    <source>
        <dbReference type="ARBA" id="ARBA00004141"/>
    </source>
</evidence>
<evidence type="ECO:0000313" key="8">
    <source>
        <dbReference type="Proteomes" id="UP001056500"/>
    </source>
</evidence>
<evidence type="ECO:0000256" key="4">
    <source>
        <dbReference type="ARBA" id="ARBA00022989"/>
    </source>
</evidence>
<feature type="transmembrane region" description="Helical" evidence="6">
    <location>
        <begin position="158"/>
        <end position="182"/>
    </location>
</feature>
<proteinExistence type="inferred from homology"/>
<feature type="transmembrane region" description="Helical" evidence="6">
    <location>
        <begin position="194"/>
        <end position="217"/>
    </location>
</feature>
<evidence type="ECO:0000256" key="6">
    <source>
        <dbReference type="RuleBase" id="RU363041"/>
    </source>
</evidence>
<feature type="transmembrane region" description="Helical" evidence="6">
    <location>
        <begin position="223"/>
        <end position="244"/>
    </location>
</feature>
<dbReference type="PANTHER" id="PTHR43701:SF2">
    <property type="entry name" value="MEMBRANE TRANSPORTER PROTEIN YJNA-RELATED"/>
    <property type="match status" value="1"/>
</dbReference>
<evidence type="ECO:0000313" key="7">
    <source>
        <dbReference type="EMBL" id="USG66774.1"/>
    </source>
</evidence>
<evidence type="ECO:0000256" key="3">
    <source>
        <dbReference type="ARBA" id="ARBA00022692"/>
    </source>
</evidence>
<feature type="transmembrane region" description="Helical" evidence="6">
    <location>
        <begin position="51"/>
        <end position="73"/>
    </location>
</feature>
<keyword evidence="4 6" id="KW-1133">Transmembrane helix</keyword>
<dbReference type="Proteomes" id="UP001056500">
    <property type="component" value="Chromosome"/>
</dbReference>
<protein>
    <recommendedName>
        <fullName evidence="6">Probable membrane transporter protein</fullName>
    </recommendedName>
</protein>
<comment type="similarity">
    <text evidence="2 6">Belongs to the 4-toluene sulfonate uptake permease (TSUP) (TC 2.A.102) family.</text>
</comment>
<dbReference type="InterPro" id="IPR002781">
    <property type="entry name" value="TM_pro_TauE-like"/>
</dbReference>